<dbReference type="EMBL" id="SNYO01000002">
    <property type="protein sequence ID" value="TDQ62595.1"/>
    <property type="molecule type" value="Genomic_DNA"/>
</dbReference>
<organism evidence="3 4">
    <name type="scientific">Actinomycetospora succinea</name>
    <dbReference type="NCBI Taxonomy" id="663603"/>
    <lineage>
        <taxon>Bacteria</taxon>
        <taxon>Bacillati</taxon>
        <taxon>Actinomycetota</taxon>
        <taxon>Actinomycetes</taxon>
        <taxon>Pseudonocardiales</taxon>
        <taxon>Pseudonocardiaceae</taxon>
        <taxon>Actinomycetospora</taxon>
    </lineage>
</organism>
<protein>
    <submittedName>
        <fullName evidence="3">Universal stress protein family protein</fullName>
    </submittedName>
</protein>
<dbReference type="PRINTS" id="PR01438">
    <property type="entry name" value="UNVRSLSTRESS"/>
</dbReference>
<dbReference type="Proteomes" id="UP000295705">
    <property type="component" value="Unassembled WGS sequence"/>
</dbReference>
<dbReference type="RefSeq" id="WP_133825651.1">
    <property type="nucleotide sequence ID" value="NZ_BAABHR010000007.1"/>
</dbReference>
<dbReference type="InterPro" id="IPR006016">
    <property type="entry name" value="UspA"/>
</dbReference>
<sequence>MTILVAVTDDPQGTAALDVAVAEGERRATGVVALNLRAGPLAAPDGATVVDRLLGVEDGDAVLEALESDADVDLLVVGVRRRSPLGKAMLGDLAQRLLLEADVPVLAVKSPAS</sequence>
<dbReference type="SUPFAM" id="SSF52402">
    <property type="entry name" value="Adenine nucleotide alpha hydrolases-like"/>
    <property type="match status" value="1"/>
</dbReference>
<evidence type="ECO:0000313" key="3">
    <source>
        <dbReference type="EMBL" id="TDQ62595.1"/>
    </source>
</evidence>
<comment type="caution">
    <text evidence="3">The sequence shown here is derived from an EMBL/GenBank/DDBJ whole genome shotgun (WGS) entry which is preliminary data.</text>
</comment>
<dbReference type="InterPro" id="IPR006015">
    <property type="entry name" value="Universal_stress_UspA"/>
</dbReference>
<dbReference type="OrthoDB" id="5419113at2"/>
<dbReference type="AlphaFoldDB" id="A0A4R6VKY6"/>
<feature type="domain" description="UspA" evidence="2">
    <location>
        <begin position="45"/>
        <end position="109"/>
    </location>
</feature>
<gene>
    <name evidence="3" type="ORF">EV188_102250</name>
</gene>
<proteinExistence type="inferred from homology"/>
<dbReference type="Gene3D" id="3.40.50.12370">
    <property type="match status" value="1"/>
</dbReference>
<evidence type="ECO:0000256" key="1">
    <source>
        <dbReference type="ARBA" id="ARBA00008791"/>
    </source>
</evidence>
<evidence type="ECO:0000313" key="4">
    <source>
        <dbReference type="Proteomes" id="UP000295705"/>
    </source>
</evidence>
<dbReference type="Pfam" id="PF00582">
    <property type="entry name" value="Usp"/>
    <property type="match status" value="1"/>
</dbReference>
<keyword evidence="4" id="KW-1185">Reference proteome</keyword>
<evidence type="ECO:0000259" key="2">
    <source>
        <dbReference type="Pfam" id="PF00582"/>
    </source>
</evidence>
<accession>A0A4R6VKY6</accession>
<reference evidence="3 4" key="1">
    <citation type="submission" date="2019-03" db="EMBL/GenBank/DDBJ databases">
        <title>Genomic Encyclopedia of Type Strains, Phase IV (KMG-IV): sequencing the most valuable type-strain genomes for metagenomic binning, comparative biology and taxonomic classification.</title>
        <authorList>
            <person name="Goeker M."/>
        </authorList>
    </citation>
    <scope>NUCLEOTIDE SEQUENCE [LARGE SCALE GENOMIC DNA]</scope>
    <source>
        <strain evidence="3 4">DSM 45775</strain>
    </source>
</reference>
<comment type="similarity">
    <text evidence="1">Belongs to the universal stress protein A family.</text>
</comment>
<dbReference type="CDD" id="cd00293">
    <property type="entry name" value="USP-like"/>
    <property type="match status" value="1"/>
</dbReference>
<name>A0A4R6VKY6_9PSEU</name>